<dbReference type="KEGG" id="mmob:F6R98_06440"/>
<evidence type="ECO:0000256" key="1">
    <source>
        <dbReference type="PROSITE-ProRule" id="PRU00464"/>
    </source>
</evidence>
<dbReference type="SUPFAM" id="SSF54197">
    <property type="entry name" value="HIT-like"/>
    <property type="match status" value="1"/>
</dbReference>
<reference evidence="3 4" key="1">
    <citation type="submission" date="2019-09" db="EMBL/GenBank/DDBJ databases">
        <title>Ecophysiology of the spiral-shaped methanotroph Methylospira mobilis as revealed by the complete genome sequence.</title>
        <authorList>
            <person name="Oshkin I.Y."/>
            <person name="Dedysh S.N."/>
            <person name="Miroshnikov K."/>
            <person name="Danilova O.V."/>
            <person name="Hakobyan A."/>
            <person name="Liesack W."/>
        </authorList>
    </citation>
    <scope>NUCLEOTIDE SEQUENCE [LARGE SCALE GENOMIC DNA]</scope>
    <source>
        <strain evidence="3 4">Shm1</strain>
    </source>
</reference>
<evidence type="ECO:0000259" key="2">
    <source>
        <dbReference type="PROSITE" id="PS51084"/>
    </source>
</evidence>
<dbReference type="InterPro" id="IPR026026">
    <property type="entry name" value="HIT_Hint"/>
</dbReference>
<proteinExistence type="predicted"/>
<dbReference type="PIRSF" id="PIRSF000714">
    <property type="entry name" value="HIT"/>
    <property type="match status" value="1"/>
</dbReference>
<dbReference type="Gene3D" id="3.30.428.10">
    <property type="entry name" value="HIT-like"/>
    <property type="match status" value="1"/>
</dbReference>
<dbReference type="Pfam" id="PF01230">
    <property type="entry name" value="HIT"/>
    <property type="match status" value="1"/>
</dbReference>
<dbReference type="GO" id="GO:0003824">
    <property type="term" value="F:catalytic activity"/>
    <property type="evidence" value="ECO:0007669"/>
    <property type="project" value="InterPro"/>
</dbReference>
<dbReference type="EMBL" id="CP044205">
    <property type="protein sequence ID" value="QFY42309.1"/>
    <property type="molecule type" value="Genomic_DNA"/>
</dbReference>
<keyword evidence="4" id="KW-1185">Reference proteome</keyword>
<dbReference type="OrthoDB" id="9799145at2"/>
<dbReference type="InterPro" id="IPR011146">
    <property type="entry name" value="HIT-like"/>
</dbReference>
<evidence type="ECO:0000313" key="4">
    <source>
        <dbReference type="Proteomes" id="UP000325755"/>
    </source>
</evidence>
<comment type="caution">
    <text evidence="1">Lacks conserved residue(s) required for the propagation of feature annotation.</text>
</comment>
<dbReference type="PROSITE" id="PS51084">
    <property type="entry name" value="HIT_2"/>
    <property type="match status" value="1"/>
</dbReference>
<protein>
    <submittedName>
        <fullName evidence="3">HIT domain-containing protein</fullName>
    </submittedName>
</protein>
<dbReference type="InterPro" id="IPR036265">
    <property type="entry name" value="HIT-like_sf"/>
</dbReference>
<dbReference type="AlphaFoldDB" id="A0A5Q0BFK1"/>
<gene>
    <name evidence="3" type="ORF">F6R98_06440</name>
</gene>
<organism evidence="3 4">
    <name type="scientific">Candidatus Methylospira mobilis</name>
    <dbReference type="NCBI Taxonomy" id="1808979"/>
    <lineage>
        <taxon>Bacteria</taxon>
        <taxon>Pseudomonadati</taxon>
        <taxon>Pseudomonadota</taxon>
        <taxon>Gammaproteobacteria</taxon>
        <taxon>Methylococcales</taxon>
        <taxon>Methylococcaceae</taxon>
        <taxon>Candidatus Methylospira</taxon>
    </lineage>
</organism>
<dbReference type="Proteomes" id="UP000325755">
    <property type="component" value="Chromosome"/>
</dbReference>
<evidence type="ECO:0000313" key="3">
    <source>
        <dbReference type="EMBL" id="QFY42309.1"/>
    </source>
</evidence>
<accession>A0A5Q0BFK1</accession>
<sequence>MNNAFELHPQLAADCFELGQFPLCRLLLMNESRYPWFILVPQRPELTEIHQLADDDQRRLIQESSVLARALERVFKADKLNIAAIGNVVPQLHLHHIARYRHDAAWPAPVWGKFQPLPYTDDARMQVADALTAALPPSFISFEKQ</sequence>
<feature type="domain" description="HIT" evidence="2">
    <location>
        <begin position="38"/>
        <end position="106"/>
    </location>
</feature>
<dbReference type="InParanoid" id="A0A5Q0BFK1"/>
<name>A0A5Q0BFK1_9GAMM</name>
<dbReference type="RefSeq" id="WP_153248290.1">
    <property type="nucleotide sequence ID" value="NZ_CP044205.1"/>
</dbReference>